<proteinExistence type="inferred from homology"/>
<evidence type="ECO:0000256" key="10">
    <source>
        <dbReference type="ARBA" id="ARBA00023004"/>
    </source>
</evidence>
<comment type="caution">
    <text evidence="16">The sequence shown here is derived from an EMBL/GenBank/DDBJ whole genome shotgun (WGS) entry which is preliminary data.</text>
</comment>
<dbReference type="PANTHER" id="PTHR46300:SF2">
    <property type="entry name" value="CYTOCHROME P450 MONOOXYGENASE ALNH-RELATED"/>
    <property type="match status" value="1"/>
</dbReference>
<name>A0AAD7A5R7_9AGAR</name>
<dbReference type="GO" id="GO:0005506">
    <property type="term" value="F:iron ion binding"/>
    <property type="evidence" value="ECO:0007669"/>
    <property type="project" value="InterPro"/>
</dbReference>
<dbReference type="Gene3D" id="1.10.630.10">
    <property type="entry name" value="Cytochrome P450"/>
    <property type="match status" value="1"/>
</dbReference>
<keyword evidence="12" id="KW-0472">Membrane</keyword>
<evidence type="ECO:0000256" key="7">
    <source>
        <dbReference type="ARBA" id="ARBA00022723"/>
    </source>
</evidence>
<dbReference type="GO" id="GO:0004497">
    <property type="term" value="F:monooxygenase activity"/>
    <property type="evidence" value="ECO:0007669"/>
    <property type="project" value="UniProtKB-KW"/>
</dbReference>
<reference evidence="16" key="1">
    <citation type="submission" date="2023-03" db="EMBL/GenBank/DDBJ databases">
        <title>Massive genome expansion in bonnet fungi (Mycena s.s.) driven by repeated elements and novel gene families across ecological guilds.</title>
        <authorList>
            <consortium name="Lawrence Berkeley National Laboratory"/>
            <person name="Harder C.B."/>
            <person name="Miyauchi S."/>
            <person name="Viragh M."/>
            <person name="Kuo A."/>
            <person name="Thoen E."/>
            <person name="Andreopoulos B."/>
            <person name="Lu D."/>
            <person name="Skrede I."/>
            <person name="Drula E."/>
            <person name="Henrissat B."/>
            <person name="Morin E."/>
            <person name="Kohler A."/>
            <person name="Barry K."/>
            <person name="LaButti K."/>
            <person name="Morin E."/>
            <person name="Salamov A."/>
            <person name="Lipzen A."/>
            <person name="Mereny Z."/>
            <person name="Hegedus B."/>
            <person name="Baldrian P."/>
            <person name="Stursova M."/>
            <person name="Weitz H."/>
            <person name="Taylor A."/>
            <person name="Grigoriev I.V."/>
            <person name="Nagy L.G."/>
            <person name="Martin F."/>
            <person name="Kauserud H."/>
        </authorList>
    </citation>
    <scope>NUCLEOTIDE SEQUENCE</scope>
    <source>
        <strain evidence="16">CBHHK002</strain>
    </source>
</reference>
<keyword evidence="8" id="KW-1133">Transmembrane helix</keyword>
<keyword evidence="9 15" id="KW-0560">Oxidoreductase</keyword>
<comment type="similarity">
    <text evidence="4 15">Belongs to the cytochrome P450 family.</text>
</comment>
<evidence type="ECO:0000256" key="1">
    <source>
        <dbReference type="ARBA" id="ARBA00001971"/>
    </source>
</evidence>
<comment type="cofactor">
    <cofactor evidence="1 14">
        <name>heme</name>
        <dbReference type="ChEBI" id="CHEBI:30413"/>
    </cofactor>
</comment>
<evidence type="ECO:0000313" key="17">
    <source>
        <dbReference type="Proteomes" id="UP001218218"/>
    </source>
</evidence>
<comment type="subcellular location">
    <subcellularLocation>
        <location evidence="2">Membrane</location>
        <topology evidence="2">Single-pass membrane protein</topology>
    </subcellularLocation>
</comment>
<evidence type="ECO:0000256" key="12">
    <source>
        <dbReference type="ARBA" id="ARBA00023136"/>
    </source>
</evidence>
<evidence type="ECO:0000256" key="5">
    <source>
        <dbReference type="ARBA" id="ARBA00022617"/>
    </source>
</evidence>
<evidence type="ECO:0000256" key="14">
    <source>
        <dbReference type="PIRSR" id="PIRSR602401-1"/>
    </source>
</evidence>
<protein>
    <submittedName>
        <fullName evidence="16">Cytochrome P450</fullName>
    </submittedName>
</protein>
<evidence type="ECO:0000313" key="16">
    <source>
        <dbReference type="EMBL" id="KAJ7350033.1"/>
    </source>
</evidence>
<dbReference type="PROSITE" id="PS00086">
    <property type="entry name" value="CYTOCHROME_P450"/>
    <property type="match status" value="1"/>
</dbReference>
<dbReference type="InterPro" id="IPR050364">
    <property type="entry name" value="Cytochrome_P450_fung"/>
</dbReference>
<evidence type="ECO:0000256" key="8">
    <source>
        <dbReference type="ARBA" id="ARBA00022989"/>
    </source>
</evidence>
<evidence type="ECO:0000256" key="13">
    <source>
        <dbReference type="ARBA" id="ARBA00023180"/>
    </source>
</evidence>
<comment type="pathway">
    <text evidence="3">Secondary metabolite biosynthesis.</text>
</comment>
<organism evidence="16 17">
    <name type="scientific">Mycena albidolilacea</name>
    <dbReference type="NCBI Taxonomy" id="1033008"/>
    <lineage>
        <taxon>Eukaryota</taxon>
        <taxon>Fungi</taxon>
        <taxon>Dikarya</taxon>
        <taxon>Basidiomycota</taxon>
        <taxon>Agaricomycotina</taxon>
        <taxon>Agaricomycetes</taxon>
        <taxon>Agaricomycetidae</taxon>
        <taxon>Agaricales</taxon>
        <taxon>Marasmiineae</taxon>
        <taxon>Mycenaceae</taxon>
        <taxon>Mycena</taxon>
    </lineage>
</organism>
<dbReference type="GO" id="GO:0020037">
    <property type="term" value="F:heme binding"/>
    <property type="evidence" value="ECO:0007669"/>
    <property type="project" value="InterPro"/>
</dbReference>
<dbReference type="InterPro" id="IPR002401">
    <property type="entry name" value="Cyt_P450_E_grp-I"/>
</dbReference>
<dbReference type="GO" id="GO:0016705">
    <property type="term" value="F:oxidoreductase activity, acting on paired donors, with incorporation or reduction of molecular oxygen"/>
    <property type="evidence" value="ECO:0007669"/>
    <property type="project" value="InterPro"/>
</dbReference>
<gene>
    <name evidence="16" type="ORF">DFH08DRAFT_997456</name>
</gene>
<dbReference type="SUPFAM" id="SSF48264">
    <property type="entry name" value="Cytochrome P450"/>
    <property type="match status" value="1"/>
</dbReference>
<keyword evidence="17" id="KW-1185">Reference proteome</keyword>
<evidence type="ECO:0000256" key="6">
    <source>
        <dbReference type="ARBA" id="ARBA00022692"/>
    </source>
</evidence>
<feature type="binding site" description="axial binding residue" evidence="14">
    <location>
        <position position="290"/>
    </location>
    <ligand>
        <name>heme</name>
        <dbReference type="ChEBI" id="CHEBI:30413"/>
    </ligand>
    <ligandPart>
        <name>Fe</name>
        <dbReference type="ChEBI" id="CHEBI:18248"/>
    </ligandPart>
</feature>
<evidence type="ECO:0000256" key="3">
    <source>
        <dbReference type="ARBA" id="ARBA00005179"/>
    </source>
</evidence>
<keyword evidence="6" id="KW-0812">Transmembrane</keyword>
<dbReference type="InterPro" id="IPR001128">
    <property type="entry name" value="Cyt_P450"/>
</dbReference>
<dbReference type="EMBL" id="JARIHO010000015">
    <property type="protein sequence ID" value="KAJ7350033.1"/>
    <property type="molecule type" value="Genomic_DNA"/>
</dbReference>
<dbReference type="AlphaFoldDB" id="A0AAD7A5R7"/>
<evidence type="ECO:0000256" key="11">
    <source>
        <dbReference type="ARBA" id="ARBA00023033"/>
    </source>
</evidence>
<dbReference type="Proteomes" id="UP001218218">
    <property type="component" value="Unassembled WGS sequence"/>
</dbReference>
<keyword evidence="13" id="KW-0325">Glycoprotein</keyword>
<accession>A0AAD7A5R7</accession>
<evidence type="ECO:0000256" key="9">
    <source>
        <dbReference type="ARBA" id="ARBA00023002"/>
    </source>
</evidence>
<evidence type="ECO:0000256" key="4">
    <source>
        <dbReference type="ARBA" id="ARBA00010617"/>
    </source>
</evidence>
<dbReference type="PRINTS" id="PR00463">
    <property type="entry name" value="EP450I"/>
</dbReference>
<dbReference type="Pfam" id="PF00067">
    <property type="entry name" value="p450"/>
    <property type="match status" value="1"/>
</dbReference>
<dbReference type="InterPro" id="IPR036396">
    <property type="entry name" value="Cyt_P450_sf"/>
</dbReference>
<keyword evidence="11 15" id="KW-0503">Monooxygenase</keyword>
<keyword evidence="5 14" id="KW-0349">Heme</keyword>
<dbReference type="PANTHER" id="PTHR46300">
    <property type="entry name" value="P450, PUTATIVE (EUROFUNG)-RELATED-RELATED"/>
    <property type="match status" value="1"/>
</dbReference>
<evidence type="ECO:0000256" key="2">
    <source>
        <dbReference type="ARBA" id="ARBA00004167"/>
    </source>
</evidence>
<dbReference type="InterPro" id="IPR017972">
    <property type="entry name" value="Cyt_P450_CS"/>
</dbReference>
<sequence length="381" mass="43096">MSLRLLKNMAKAPTEFYQHIPRFPASLVFALAFGRKMKHYELAEVQRILADFVFEINPGAHLVDTFPVSDLLPDFLSPWRDEARRKRVRELSLPVPGSSEAYEGRFRAGMFHRTPGGIAGEVQHAQRGDLLHCQHGFRLRHGHERGDDALIRYDGGSVPRGGEESAGRHRHRVQREHAPRLLADEKDLLYCFALLKEVVRWSPIVPLSFPHYLDVDDEYKGYKVRLPYNRPNAGQHGKALLVQHDEEEFPNSYKFEPGRFMTEKPGQTDGTDSVALGEGMYGFGFGRRECPGQKMSTKSAWIAIFRLLWAFNMEAVLDASGKPTTIDTESCTEGLTWCVPSHLIFFPFRLANLGPTLQPPSRLPANFVARSAAHIETIMSS</sequence>
<evidence type="ECO:0000256" key="15">
    <source>
        <dbReference type="RuleBase" id="RU000461"/>
    </source>
</evidence>
<keyword evidence="7 14" id="KW-0479">Metal-binding</keyword>
<keyword evidence="10 14" id="KW-0408">Iron</keyword>